<feature type="chain" id="PRO_5001505640" description="COBRA C-terminal domain-containing protein" evidence="10">
    <location>
        <begin position="25"/>
        <end position="654"/>
    </location>
</feature>
<dbReference type="GO" id="GO:0005886">
    <property type="term" value="C:plasma membrane"/>
    <property type="evidence" value="ECO:0007669"/>
    <property type="project" value="UniProtKB-SubCell"/>
</dbReference>
<dbReference type="InterPro" id="IPR006918">
    <property type="entry name" value="COBRA_pln"/>
</dbReference>
<evidence type="ECO:0000256" key="6">
    <source>
        <dbReference type="ARBA" id="ARBA00023136"/>
    </source>
</evidence>
<reference evidence="12 13" key="1">
    <citation type="journal article" date="2013" name="Proc. Natl. Acad. Sci. U.S.A.">
        <title>Fine-scale variation in meiotic recombination in Mimulus inferred from population shotgun sequencing.</title>
        <authorList>
            <person name="Hellsten U."/>
            <person name="Wright K.M."/>
            <person name="Jenkins J."/>
            <person name="Shu S."/>
            <person name="Yuan Y."/>
            <person name="Wessler S.R."/>
            <person name="Schmutz J."/>
            <person name="Willis J.H."/>
            <person name="Rokhsar D.S."/>
        </authorList>
    </citation>
    <scope>NUCLEOTIDE SEQUENCE [LARGE SCALE GENOMIC DNA]</scope>
    <source>
        <strain evidence="13">cv. DUN x IM62</strain>
    </source>
</reference>
<keyword evidence="5 10" id="KW-0732">Signal</keyword>
<dbReference type="Pfam" id="PF04833">
    <property type="entry name" value="COBRA"/>
    <property type="match status" value="1"/>
</dbReference>
<evidence type="ECO:0000256" key="8">
    <source>
        <dbReference type="ARBA" id="ARBA00023288"/>
    </source>
</evidence>
<dbReference type="STRING" id="4155.A0A022S3D9"/>
<gene>
    <name evidence="12" type="ORF">MIMGU_mgv1a002608mg</name>
</gene>
<keyword evidence="3" id="KW-1003">Cell membrane</keyword>
<feature type="signal peptide" evidence="10">
    <location>
        <begin position="1"/>
        <end position="24"/>
    </location>
</feature>
<dbReference type="AlphaFoldDB" id="A0A022S3D9"/>
<evidence type="ECO:0000256" key="10">
    <source>
        <dbReference type="SAM" id="SignalP"/>
    </source>
</evidence>
<keyword evidence="6 9" id="KW-0472">Membrane</keyword>
<evidence type="ECO:0000256" key="3">
    <source>
        <dbReference type="ARBA" id="ARBA00022475"/>
    </source>
</evidence>
<evidence type="ECO:0000313" key="12">
    <source>
        <dbReference type="EMBL" id="EYU46771.1"/>
    </source>
</evidence>
<protein>
    <recommendedName>
        <fullName evidence="11">COBRA C-terminal domain-containing protein</fullName>
    </recommendedName>
</protein>
<dbReference type="InterPro" id="IPR056900">
    <property type="entry name" value="COB_C"/>
</dbReference>
<evidence type="ECO:0000256" key="4">
    <source>
        <dbReference type="ARBA" id="ARBA00022622"/>
    </source>
</evidence>
<evidence type="ECO:0000259" key="11">
    <source>
        <dbReference type="Pfam" id="PF25079"/>
    </source>
</evidence>
<evidence type="ECO:0000256" key="9">
    <source>
        <dbReference type="SAM" id="Phobius"/>
    </source>
</evidence>
<sequence length="654" mass="71529">MATHIILTVLCISIFSLLFQSSVSQPAPITNSSLCNGILITYSYVTGKEIPPIISSADPTNQAYRFESNLTVLNNGPVELKNWRVFVGFDHGELLVSASNAVLANGTTLPANISGGTIFSGSPGFTDLKTAIETAGNIDQMRVVVDLVGTQFGVGPPNVPLPDNLVLANDGYSCPNLTTQGNHMSVCCVPDPNAKTNVSVNGAFSPLQFGDVTIMYDVTVTHESNYWAQVTITNNNSFGRLENWNLSWDWTEGEFISTMRGAYPKIVDSGDCIFGRQGQFYKDLDFSKVLSCETRPTIIDLPITKANDTILGLVPFCCRNGTILSPKMDVSKSKSSFLMQVYKMPPNLNKTELSPPINWNINSTIGPAYQCSQPIRVDPTLFPDPSGLPSYTSAVATWQVVCNTTHVESKKPNCCVSFSSFFNDSVVPCNTCACGCDRVDPRNEKNVCSATGPALLLPSEALLVPFENRTKLAETFARLKRREIPNPLPCGDNCGVSINWHVLSDYKKGWTARITLFNWDETDVVDWYAAVELNEAMPGFEEAYSMDGKVMSGEHNNTLFLQGLPGRNYLIAEKNGSNPKKDPRVPGSMQSIISFVKKKTPGINVPRGDGFPTKVYFNGEECSLPTILPSMGHRLNHVSAVFSCILLIFVLIMH</sequence>
<dbReference type="OrthoDB" id="2014623at2759"/>
<dbReference type="OMA" id="TLSTCCV"/>
<evidence type="ECO:0000256" key="7">
    <source>
        <dbReference type="ARBA" id="ARBA00023180"/>
    </source>
</evidence>
<comment type="subcellular location">
    <subcellularLocation>
        <location evidence="1">Cell membrane</location>
        <topology evidence="1">Lipid-anchor</topology>
        <topology evidence="1">GPI-anchor</topology>
    </subcellularLocation>
</comment>
<dbReference type="GO" id="GO:0010215">
    <property type="term" value="P:cellulose microfibril organization"/>
    <property type="evidence" value="ECO:0007669"/>
    <property type="project" value="InterPro"/>
</dbReference>
<keyword evidence="9" id="KW-1133">Transmembrane helix</keyword>
<dbReference type="Proteomes" id="UP000030748">
    <property type="component" value="Unassembled WGS sequence"/>
</dbReference>
<dbReference type="EMBL" id="KI630171">
    <property type="protein sequence ID" value="EYU46771.1"/>
    <property type="molecule type" value="Genomic_DNA"/>
</dbReference>
<organism evidence="12 13">
    <name type="scientific">Erythranthe guttata</name>
    <name type="common">Yellow monkey flower</name>
    <name type="synonym">Mimulus guttatus</name>
    <dbReference type="NCBI Taxonomy" id="4155"/>
    <lineage>
        <taxon>Eukaryota</taxon>
        <taxon>Viridiplantae</taxon>
        <taxon>Streptophyta</taxon>
        <taxon>Embryophyta</taxon>
        <taxon>Tracheophyta</taxon>
        <taxon>Spermatophyta</taxon>
        <taxon>Magnoliopsida</taxon>
        <taxon>eudicotyledons</taxon>
        <taxon>Gunneridae</taxon>
        <taxon>Pentapetalae</taxon>
        <taxon>asterids</taxon>
        <taxon>lamiids</taxon>
        <taxon>Lamiales</taxon>
        <taxon>Phrymaceae</taxon>
        <taxon>Erythranthe</taxon>
    </lineage>
</organism>
<feature type="transmembrane region" description="Helical" evidence="9">
    <location>
        <begin position="635"/>
        <end position="653"/>
    </location>
</feature>
<comment type="similarity">
    <text evidence="2">Belongs to the COBRA family.</text>
</comment>
<dbReference type="eggNOG" id="ENOG502QUPM">
    <property type="taxonomic scope" value="Eukaryota"/>
</dbReference>
<feature type="domain" description="COBRA C-terminal" evidence="11">
    <location>
        <begin position="413"/>
        <end position="629"/>
    </location>
</feature>
<dbReference type="PANTHER" id="PTHR31052">
    <property type="entry name" value="COBRA-LIKE PROTEIN 7"/>
    <property type="match status" value="1"/>
</dbReference>
<keyword evidence="8" id="KW-0449">Lipoprotein</keyword>
<evidence type="ECO:0000256" key="5">
    <source>
        <dbReference type="ARBA" id="ARBA00022729"/>
    </source>
</evidence>
<dbReference type="GO" id="GO:0098552">
    <property type="term" value="C:side of membrane"/>
    <property type="evidence" value="ECO:0007669"/>
    <property type="project" value="UniProtKB-KW"/>
</dbReference>
<dbReference type="PANTHER" id="PTHR31052:SF24">
    <property type="entry name" value="COBRA-LIKE PROTEIN 7"/>
    <property type="match status" value="1"/>
</dbReference>
<evidence type="ECO:0000256" key="2">
    <source>
        <dbReference type="ARBA" id="ARBA00005507"/>
    </source>
</evidence>
<dbReference type="KEGG" id="egt:105957986"/>
<evidence type="ECO:0000256" key="1">
    <source>
        <dbReference type="ARBA" id="ARBA00004609"/>
    </source>
</evidence>
<evidence type="ECO:0000313" key="13">
    <source>
        <dbReference type="Proteomes" id="UP000030748"/>
    </source>
</evidence>
<keyword evidence="13" id="KW-1185">Reference proteome</keyword>
<keyword evidence="4" id="KW-0336">GPI-anchor</keyword>
<proteinExistence type="inferred from homology"/>
<dbReference type="PhylomeDB" id="A0A022S3D9"/>
<keyword evidence="9" id="KW-0812">Transmembrane</keyword>
<name>A0A022S3D9_ERYGU</name>
<keyword evidence="7" id="KW-0325">Glycoprotein</keyword>
<accession>A0A022S3D9</accession>
<dbReference type="Pfam" id="PF25079">
    <property type="entry name" value="COB_C"/>
    <property type="match status" value="1"/>
</dbReference>